<dbReference type="EMBL" id="ML733391">
    <property type="protein sequence ID" value="KAB8226522.1"/>
    <property type="molecule type" value="Genomic_DNA"/>
</dbReference>
<protein>
    <submittedName>
        <fullName evidence="1">Uncharacterized protein</fullName>
    </submittedName>
</protein>
<sequence>MAHVIISHSHKLGCEVPYLVKSVRLTPGFTIGTNCHRTNLRVCGAVIVVEGLGKL</sequence>
<accession>A0A5N6F9G1</accession>
<proteinExistence type="predicted"/>
<evidence type="ECO:0000313" key="1">
    <source>
        <dbReference type="EMBL" id="KAB8226522.1"/>
    </source>
</evidence>
<reference evidence="1 2" key="1">
    <citation type="submission" date="2019-04" db="EMBL/GenBank/DDBJ databases">
        <title>Fungal friends and foes A comparative genomics study of 23 Aspergillus species from section Flavi.</title>
        <authorList>
            <consortium name="DOE Joint Genome Institute"/>
            <person name="Kjaerbolling I."/>
            <person name="Vesth T.C."/>
            <person name="Frisvad J.C."/>
            <person name="Nybo J.L."/>
            <person name="Theobald S."/>
            <person name="Kildgaard S."/>
            <person name="Petersen T.I."/>
            <person name="Kuo A."/>
            <person name="Sato A."/>
            <person name="Lyhne E.K."/>
            <person name="Kogle M.E."/>
            <person name="Wiebenga A."/>
            <person name="Kun R.S."/>
            <person name="Lubbers R.J."/>
            <person name="Makela M.R."/>
            <person name="Barry K."/>
            <person name="Chovatia M."/>
            <person name="Clum A."/>
            <person name="Daum C."/>
            <person name="Haridas S."/>
            <person name="He G."/>
            <person name="LaButti K."/>
            <person name="Lipzen A."/>
            <person name="Mondo S."/>
            <person name="Pangilinan J."/>
            <person name="Riley R."/>
            <person name="Salamov A."/>
            <person name="Simmons B.A."/>
            <person name="Magnuson J.K."/>
            <person name="Henrissat B."/>
            <person name="Mortensen U.H."/>
            <person name="Larsen T.O."/>
            <person name="De vries R.P."/>
            <person name="Grigoriev I.V."/>
            <person name="Machida M."/>
            <person name="Baker S.E."/>
            <person name="Andersen M.R."/>
        </authorList>
    </citation>
    <scope>NUCLEOTIDE SEQUENCE [LARGE SCALE GENOMIC DNA]</scope>
    <source>
        <strain evidence="1 2">CBS 126849</strain>
    </source>
</reference>
<keyword evidence="2" id="KW-1185">Reference proteome</keyword>
<organism evidence="1 2">
    <name type="scientific">Aspergillus novoparasiticus</name>
    <dbReference type="NCBI Taxonomy" id="986946"/>
    <lineage>
        <taxon>Eukaryota</taxon>
        <taxon>Fungi</taxon>
        <taxon>Dikarya</taxon>
        <taxon>Ascomycota</taxon>
        <taxon>Pezizomycotina</taxon>
        <taxon>Eurotiomycetes</taxon>
        <taxon>Eurotiomycetidae</taxon>
        <taxon>Eurotiales</taxon>
        <taxon>Aspergillaceae</taxon>
        <taxon>Aspergillus</taxon>
        <taxon>Aspergillus subgen. Circumdati</taxon>
    </lineage>
</organism>
<evidence type="ECO:0000313" key="2">
    <source>
        <dbReference type="Proteomes" id="UP000326799"/>
    </source>
</evidence>
<gene>
    <name evidence="1" type="ORF">BDV33DRAFT_162374</name>
</gene>
<name>A0A5N6F9G1_9EURO</name>
<dbReference type="AlphaFoldDB" id="A0A5N6F9G1"/>
<dbReference type="Proteomes" id="UP000326799">
    <property type="component" value="Unassembled WGS sequence"/>
</dbReference>